<dbReference type="EMBL" id="AZBU02000002">
    <property type="protein sequence ID" value="TKR96724.1"/>
    <property type="molecule type" value="Genomic_DNA"/>
</dbReference>
<dbReference type="Proteomes" id="UP000298663">
    <property type="component" value="Unassembled WGS sequence"/>
</dbReference>
<evidence type="ECO:0000313" key="2">
    <source>
        <dbReference type="EMBL" id="TKR96724.1"/>
    </source>
</evidence>
<keyword evidence="1" id="KW-1133">Transmembrane helix</keyword>
<comment type="caution">
    <text evidence="2">The sequence shown here is derived from an EMBL/GenBank/DDBJ whole genome shotgun (WGS) entry which is preliminary data.</text>
</comment>
<feature type="transmembrane region" description="Helical" evidence="1">
    <location>
        <begin position="59"/>
        <end position="82"/>
    </location>
</feature>
<accession>A0A4U5PKW8</accession>
<evidence type="ECO:0000256" key="1">
    <source>
        <dbReference type="SAM" id="Phobius"/>
    </source>
</evidence>
<reference evidence="2 3" key="2">
    <citation type="journal article" date="2019" name="G3 (Bethesda)">
        <title>Hybrid Assembly of the Genome of the Entomopathogenic Nematode Steinernema carpocapsae Identifies the X-Chromosome.</title>
        <authorList>
            <person name="Serra L."/>
            <person name="Macchietto M."/>
            <person name="Macias-Munoz A."/>
            <person name="McGill C.J."/>
            <person name="Rodriguez I.M."/>
            <person name="Rodriguez B."/>
            <person name="Murad R."/>
            <person name="Mortazavi A."/>
        </authorList>
    </citation>
    <scope>NUCLEOTIDE SEQUENCE [LARGE SCALE GENOMIC DNA]</scope>
    <source>
        <strain evidence="2 3">ALL</strain>
    </source>
</reference>
<keyword evidence="3" id="KW-1185">Reference proteome</keyword>
<dbReference type="AlphaFoldDB" id="A0A4U5PKW8"/>
<keyword evidence="1" id="KW-0472">Membrane</keyword>
<organism evidence="2 3">
    <name type="scientific">Steinernema carpocapsae</name>
    <name type="common">Entomopathogenic nematode</name>
    <dbReference type="NCBI Taxonomy" id="34508"/>
    <lineage>
        <taxon>Eukaryota</taxon>
        <taxon>Metazoa</taxon>
        <taxon>Ecdysozoa</taxon>
        <taxon>Nematoda</taxon>
        <taxon>Chromadorea</taxon>
        <taxon>Rhabditida</taxon>
        <taxon>Tylenchina</taxon>
        <taxon>Panagrolaimomorpha</taxon>
        <taxon>Strongyloidoidea</taxon>
        <taxon>Steinernematidae</taxon>
        <taxon>Steinernema</taxon>
    </lineage>
</organism>
<gene>
    <name evidence="2" type="ORF">L596_010703</name>
</gene>
<reference evidence="2 3" key="1">
    <citation type="journal article" date="2015" name="Genome Biol.">
        <title>Comparative genomics of Steinernema reveals deeply conserved gene regulatory networks.</title>
        <authorList>
            <person name="Dillman A.R."/>
            <person name="Macchietto M."/>
            <person name="Porter C.F."/>
            <person name="Rogers A."/>
            <person name="Williams B."/>
            <person name="Antoshechkin I."/>
            <person name="Lee M.M."/>
            <person name="Goodwin Z."/>
            <person name="Lu X."/>
            <person name="Lewis E.E."/>
            <person name="Goodrich-Blair H."/>
            <person name="Stock S.P."/>
            <person name="Adams B.J."/>
            <person name="Sternberg P.W."/>
            <person name="Mortazavi A."/>
        </authorList>
    </citation>
    <scope>NUCLEOTIDE SEQUENCE [LARGE SCALE GENOMIC DNA]</scope>
    <source>
        <strain evidence="2 3">ALL</strain>
    </source>
</reference>
<evidence type="ECO:0000313" key="3">
    <source>
        <dbReference type="Proteomes" id="UP000298663"/>
    </source>
</evidence>
<name>A0A4U5PKW8_STECR</name>
<keyword evidence="1" id="KW-0812">Transmembrane</keyword>
<sequence length="98" mass="11324">MEGFLQKQNGRFKAMNFYFTTSDNEKVQFYIVVTPENEQRAKELITSFSEQFMEQAKEITGIVFGVFMVMSVIIIIQLFVVVTMCCRRPKNRGSCGAF</sequence>
<protein>
    <submittedName>
        <fullName evidence="2">Uncharacterized protein</fullName>
    </submittedName>
</protein>
<proteinExistence type="predicted"/>